<evidence type="ECO:0000313" key="2">
    <source>
        <dbReference type="EMBL" id="EFF68026.1"/>
    </source>
</evidence>
<protein>
    <submittedName>
        <fullName evidence="2">Putative sigma-E processing peptidase SpoIIGA</fullName>
    </submittedName>
</protein>
<keyword evidence="1" id="KW-0472">Membrane</keyword>
<dbReference type="GO" id="GO:0004190">
    <property type="term" value="F:aspartic-type endopeptidase activity"/>
    <property type="evidence" value="ECO:0007669"/>
    <property type="project" value="InterPro"/>
</dbReference>
<evidence type="ECO:0000256" key="1">
    <source>
        <dbReference type="SAM" id="Phobius"/>
    </source>
</evidence>
<evidence type="ECO:0000313" key="3">
    <source>
        <dbReference type="Proteomes" id="UP000006238"/>
    </source>
</evidence>
<organism evidence="2 3">
    <name type="scientific">Eshraghiella crossota DSM 2876</name>
    <dbReference type="NCBI Taxonomy" id="511680"/>
    <lineage>
        <taxon>Bacteria</taxon>
        <taxon>Bacillati</taxon>
        <taxon>Bacillota</taxon>
        <taxon>Clostridia</taxon>
        <taxon>Lachnospirales</taxon>
        <taxon>Lachnospiraceae</taxon>
        <taxon>Eshraghiella</taxon>
    </lineage>
</organism>
<dbReference type="HOGENOM" id="CLU_059158_1_0_9"/>
<dbReference type="Pfam" id="PF03419">
    <property type="entry name" value="Peptidase_U4"/>
    <property type="match status" value="1"/>
</dbReference>
<dbReference type="EMBL" id="ABWN01000033">
    <property type="protein sequence ID" value="EFF68026.1"/>
    <property type="molecule type" value="Genomic_DNA"/>
</dbReference>
<feature type="transmembrane region" description="Helical" evidence="1">
    <location>
        <begin position="37"/>
        <end position="56"/>
    </location>
</feature>
<dbReference type="GO" id="GO:0030436">
    <property type="term" value="P:asexual sporulation"/>
    <property type="evidence" value="ECO:0007669"/>
    <property type="project" value="InterPro"/>
</dbReference>
<dbReference type="RefSeq" id="WP_005603777.1">
    <property type="nucleotide sequence ID" value="NZ_GG663524.1"/>
</dbReference>
<keyword evidence="1" id="KW-1133">Transmembrane helix</keyword>
<feature type="transmembrane region" description="Helical" evidence="1">
    <location>
        <begin position="62"/>
        <end position="81"/>
    </location>
</feature>
<name>D4S1D6_9FIRM</name>
<proteinExistence type="predicted"/>
<dbReference type="GO" id="GO:0006508">
    <property type="term" value="P:proteolysis"/>
    <property type="evidence" value="ECO:0007669"/>
    <property type="project" value="InterPro"/>
</dbReference>
<keyword evidence="1" id="KW-0812">Transmembrane</keyword>
<sequence>MEYEIYLDMFFLVNFYMDYMIMWAVTKILKITQHVYIRRIGAAAVGALYATLIIAFRLNGAVWKIMTYAVIVLLMSFILTGKKKIRQIIGGAGLIYLFAITLGGILHVIYYYTFAGFALRGQGVSWVLVGVGGVMFAPLLQSMIKSISKRLYLKETRTVAILENKDKKIKLMALLDTGNSLYDPIFNVPVNLIESEAARKIMEDGMGMGYHLIPFASVGNESGLIPVVQFTGLTIHTSGGEFHIDKPWFALYSGRLSGKEEYNIILHPEMLHKSNKEDNNVFKSNDA</sequence>
<gene>
    <name evidence="2" type="ORF">BUTYVIB_01906</name>
</gene>
<dbReference type="STRING" id="45851.BHV86_08805"/>
<dbReference type="Proteomes" id="UP000006238">
    <property type="component" value="Unassembled WGS sequence"/>
</dbReference>
<feature type="transmembrane region" description="Helical" evidence="1">
    <location>
        <begin position="6"/>
        <end position="25"/>
    </location>
</feature>
<comment type="caution">
    <text evidence="2">The sequence shown here is derived from an EMBL/GenBank/DDBJ whole genome shotgun (WGS) entry which is preliminary data.</text>
</comment>
<dbReference type="AlphaFoldDB" id="D4S1D6"/>
<feature type="transmembrane region" description="Helical" evidence="1">
    <location>
        <begin position="93"/>
        <end position="112"/>
    </location>
</feature>
<feature type="transmembrane region" description="Helical" evidence="1">
    <location>
        <begin position="124"/>
        <end position="144"/>
    </location>
</feature>
<reference evidence="2 3" key="1">
    <citation type="submission" date="2010-02" db="EMBL/GenBank/DDBJ databases">
        <authorList>
            <person name="Weinstock G."/>
            <person name="Sodergren E."/>
            <person name="Clifton S."/>
            <person name="Fulton L."/>
            <person name="Fulton B."/>
            <person name="Courtney L."/>
            <person name="Fronick C."/>
            <person name="Harrison M."/>
            <person name="Strong C."/>
            <person name="Farmer C."/>
            <person name="Delahaunty K."/>
            <person name="Markovic C."/>
            <person name="Hall O."/>
            <person name="Minx P."/>
            <person name="Tomlinson C."/>
            <person name="Mitreva M."/>
            <person name="Nelson J."/>
            <person name="Hou S."/>
            <person name="Wollam A."/>
            <person name="Pepin K.H."/>
            <person name="Johnson M."/>
            <person name="Bhonagiri V."/>
            <person name="Zhang X."/>
            <person name="Suruliraj S."/>
            <person name="Warren W."/>
            <person name="Chinwalla A."/>
            <person name="Mardis E.R."/>
            <person name="Wilson R.K."/>
        </authorList>
    </citation>
    <scope>NUCLEOTIDE SEQUENCE [LARGE SCALE GENOMIC DNA]</scope>
    <source>
        <strain evidence="2 3">DSM 2876</strain>
    </source>
</reference>
<accession>D4S1D6</accession>
<keyword evidence="3" id="KW-1185">Reference proteome</keyword>
<dbReference type="InterPro" id="IPR005081">
    <property type="entry name" value="SpoIIGA"/>
</dbReference>
<dbReference type="GeneID" id="98917953"/>